<gene>
    <name evidence="1" type="ORF">HGRIS_002305</name>
</gene>
<dbReference type="EMBL" id="JASNQZ010000006">
    <property type="protein sequence ID" value="KAL0956142.1"/>
    <property type="molecule type" value="Genomic_DNA"/>
</dbReference>
<comment type="caution">
    <text evidence="1">The sequence shown here is derived from an EMBL/GenBank/DDBJ whole genome shotgun (WGS) entry which is preliminary data.</text>
</comment>
<accession>A0ABR3JKA6</accession>
<protein>
    <submittedName>
        <fullName evidence="1">Uncharacterized protein</fullName>
    </submittedName>
</protein>
<keyword evidence="2" id="KW-1185">Reference proteome</keyword>
<evidence type="ECO:0000313" key="1">
    <source>
        <dbReference type="EMBL" id="KAL0956142.1"/>
    </source>
</evidence>
<evidence type="ECO:0000313" key="2">
    <source>
        <dbReference type="Proteomes" id="UP001556367"/>
    </source>
</evidence>
<proteinExistence type="predicted"/>
<reference evidence="2" key="1">
    <citation type="submission" date="2024-06" db="EMBL/GenBank/DDBJ databases">
        <title>Multi-omics analyses provide insights into the biosynthesis of the anticancer antibiotic pleurotin in Hohenbuehelia grisea.</title>
        <authorList>
            <person name="Weaver J.A."/>
            <person name="Alberti F."/>
        </authorList>
    </citation>
    <scope>NUCLEOTIDE SEQUENCE [LARGE SCALE GENOMIC DNA]</scope>
    <source>
        <strain evidence="2">T-177</strain>
    </source>
</reference>
<organism evidence="1 2">
    <name type="scientific">Hohenbuehelia grisea</name>
    <dbReference type="NCBI Taxonomy" id="104357"/>
    <lineage>
        <taxon>Eukaryota</taxon>
        <taxon>Fungi</taxon>
        <taxon>Dikarya</taxon>
        <taxon>Basidiomycota</taxon>
        <taxon>Agaricomycotina</taxon>
        <taxon>Agaricomycetes</taxon>
        <taxon>Agaricomycetidae</taxon>
        <taxon>Agaricales</taxon>
        <taxon>Pleurotineae</taxon>
        <taxon>Pleurotaceae</taxon>
        <taxon>Hohenbuehelia</taxon>
    </lineage>
</organism>
<dbReference type="Proteomes" id="UP001556367">
    <property type="component" value="Unassembled WGS sequence"/>
</dbReference>
<name>A0ABR3JKA6_9AGAR</name>
<sequence>MIRIAATRLQLPRHAVFSLAKIPLNGARFRHSGSSWLRSSWATHLAAGAAGGAFVIGSGYAWYHLSGLKQKVETAKAAAAYFQSTKSALQGKGAVSSTVALKYLRSAAKTAFAAVPGSGFLVDRAFDSVDEIVEEHGEEATAITDAAFAEIQDILGDKSLDNIGHATRVLEVISRRMDQLRALSWKAGGKKLGLLLENYPEVRDQLSASLANLQDLAKTKGAGARQIYEDTQDQVRALISSHPDDENSVARARRLVEEKVAALRKKKDASRTTEDKSGRT</sequence>